<proteinExistence type="predicted"/>
<protein>
    <submittedName>
        <fullName evidence="2">CNOT1_TTP_bind domain-containing protein</fullName>
    </submittedName>
</protein>
<dbReference type="Proteomes" id="UP000095283">
    <property type="component" value="Unplaced"/>
</dbReference>
<dbReference type="AlphaFoldDB" id="A0A1I7X309"/>
<accession>A0A1I7X309</accession>
<evidence type="ECO:0000313" key="1">
    <source>
        <dbReference type="Proteomes" id="UP000095283"/>
    </source>
</evidence>
<organism evidence="1 2">
    <name type="scientific">Heterorhabditis bacteriophora</name>
    <name type="common">Entomopathogenic nematode worm</name>
    <dbReference type="NCBI Taxonomy" id="37862"/>
    <lineage>
        <taxon>Eukaryota</taxon>
        <taxon>Metazoa</taxon>
        <taxon>Ecdysozoa</taxon>
        <taxon>Nematoda</taxon>
        <taxon>Chromadorea</taxon>
        <taxon>Rhabditida</taxon>
        <taxon>Rhabditina</taxon>
        <taxon>Rhabditomorpha</taxon>
        <taxon>Strongyloidea</taxon>
        <taxon>Heterorhabditidae</taxon>
        <taxon>Heterorhabditis</taxon>
    </lineage>
</organism>
<keyword evidence="1" id="KW-1185">Reference proteome</keyword>
<evidence type="ECO:0000313" key="2">
    <source>
        <dbReference type="WBParaSite" id="Hba_11853"/>
    </source>
</evidence>
<dbReference type="WBParaSite" id="Hba_11853">
    <property type="protein sequence ID" value="Hba_11853"/>
    <property type="gene ID" value="Hba_11853"/>
</dbReference>
<name>A0A1I7X309_HETBA</name>
<reference evidence="2" key="1">
    <citation type="submission" date="2016-11" db="UniProtKB">
        <authorList>
            <consortium name="WormBaseParasite"/>
        </authorList>
    </citation>
    <scope>IDENTIFICATION</scope>
</reference>
<sequence>MAELNGRSVERMRYVSKELKCIIDNFRWCLPRCFLGTVFMRQTVWRQEVALQRNSLTDLGFITYKFLAFTDIRSLILHGYDFTEEFCLWFMNACQESSIAVQRRELTKDSLSDLGPGSMKDSSGSMPPFSSQVLVLRLAWIVAISCWKVKPISGKRWRYGTRRCPKSSWFSALFIFVNTNTKSTSTVALNAP</sequence>